<gene>
    <name evidence="1" type="ORF">RZS28_05905</name>
</gene>
<dbReference type="RefSeq" id="WP_407340403.1">
    <property type="nucleotide sequence ID" value="NZ_CP136862.1"/>
</dbReference>
<dbReference type="Proteomes" id="UP001626536">
    <property type="component" value="Chromosome"/>
</dbReference>
<sequence>MTYYDLLIVGQHKHLSTPARDRSEALAIFGKELGLNLTLEDSDAVVAVYLLDEREACPHYVNPTIRVFATAI</sequence>
<evidence type="ECO:0000313" key="2">
    <source>
        <dbReference type="Proteomes" id="UP001626536"/>
    </source>
</evidence>
<keyword evidence="2" id="KW-1185">Reference proteome</keyword>
<evidence type="ECO:0000313" key="1">
    <source>
        <dbReference type="EMBL" id="WOJ90817.1"/>
    </source>
</evidence>
<organism evidence="1 2">
    <name type="scientific">Methylocapsa polymorpha</name>
    <dbReference type="NCBI Taxonomy" id="3080828"/>
    <lineage>
        <taxon>Bacteria</taxon>
        <taxon>Pseudomonadati</taxon>
        <taxon>Pseudomonadota</taxon>
        <taxon>Alphaproteobacteria</taxon>
        <taxon>Hyphomicrobiales</taxon>
        <taxon>Beijerinckiaceae</taxon>
        <taxon>Methylocapsa</taxon>
    </lineage>
</organism>
<dbReference type="EMBL" id="CP136862">
    <property type="protein sequence ID" value="WOJ90817.1"/>
    <property type="molecule type" value="Genomic_DNA"/>
</dbReference>
<name>A0ABZ0HU68_9HYPH</name>
<protein>
    <submittedName>
        <fullName evidence="1">Uncharacterized protein</fullName>
    </submittedName>
</protein>
<accession>A0ABZ0HU68</accession>
<proteinExistence type="predicted"/>
<reference evidence="1 2" key="1">
    <citation type="submission" date="2023-10" db="EMBL/GenBank/DDBJ databases">
        <title>Novel methanotroph of the genus Methylocapsa from a subarctic wetland.</title>
        <authorList>
            <person name="Belova S.E."/>
            <person name="Oshkin I.Y."/>
            <person name="Miroshnikov K."/>
            <person name="Dedysh S.N."/>
        </authorList>
    </citation>
    <scope>NUCLEOTIDE SEQUENCE [LARGE SCALE GENOMIC DNA]</scope>
    <source>
        <strain evidence="1 2">RX1</strain>
    </source>
</reference>